<name>A0ABP8JM47_9MICO</name>
<dbReference type="EMBL" id="BAABFX010000020">
    <property type="protein sequence ID" value="GAA4392999.1"/>
    <property type="molecule type" value="Genomic_DNA"/>
</dbReference>
<gene>
    <name evidence="1" type="ORF">GCM10023153_12670</name>
</gene>
<reference evidence="2" key="1">
    <citation type="journal article" date="2019" name="Int. J. Syst. Evol. Microbiol.">
        <title>The Global Catalogue of Microorganisms (GCM) 10K type strain sequencing project: providing services to taxonomists for standard genome sequencing and annotation.</title>
        <authorList>
            <consortium name="The Broad Institute Genomics Platform"/>
            <consortium name="The Broad Institute Genome Sequencing Center for Infectious Disease"/>
            <person name="Wu L."/>
            <person name="Ma J."/>
        </authorList>
    </citation>
    <scope>NUCLEOTIDE SEQUENCE [LARGE SCALE GENOMIC DNA]</scope>
    <source>
        <strain evidence="2">JCM 17738</strain>
    </source>
</reference>
<proteinExistence type="predicted"/>
<dbReference type="RefSeq" id="WP_159903420.1">
    <property type="nucleotide sequence ID" value="NZ_BAABFX010000020.1"/>
</dbReference>
<sequence length="65" mass="7162">MAETTTIRISRDTHARVARLAAARHETIDETVSNAIRALRQDAMARDLAPELTEDETAWLDADAG</sequence>
<organism evidence="1 2">
    <name type="scientific">Ornithinibacter aureus</name>
    <dbReference type="NCBI Taxonomy" id="622664"/>
    <lineage>
        <taxon>Bacteria</taxon>
        <taxon>Bacillati</taxon>
        <taxon>Actinomycetota</taxon>
        <taxon>Actinomycetes</taxon>
        <taxon>Micrococcales</taxon>
        <taxon>Intrasporangiaceae</taxon>
        <taxon>Ornithinibacter</taxon>
    </lineage>
</organism>
<evidence type="ECO:0000313" key="1">
    <source>
        <dbReference type="EMBL" id="GAA4392999.1"/>
    </source>
</evidence>
<comment type="caution">
    <text evidence="1">The sequence shown here is derived from an EMBL/GenBank/DDBJ whole genome shotgun (WGS) entry which is preliminary data.</text>
</comment>
<keyword evidence="2" id="KW-1185">Reference proteome</keyword>
<accession>A0ABP8JM47</accession>
<dbReference type="Proteomes" id="UP001500390">
    <property type="component" value="Unassembled WGS sequence"/>
</dbReference>
<protein>
    <submittedName>
        <fullName evidence="1">Uncharacterized protein</fullName>
    </submittedName>
</protein>
<evidence type="ECO:0000313" key="2">
    <source>
        <dbReference type="Proteomes" id="UP001500390"/>
    </source>
</evidence>